<name>A0A7L1XV85_9AVES</name>
<proteinExistence type="predicted"/>
<evidence type="ECO:0000259" key="2">
    <source>
        <dbReference type="Pfam" id="PF01835"/>
    </source>
</evidence>
<dbReference type="Gene3D" id="2.60.40.1930">
    <property type="match status" value="1"/>
</dbReference>
<dbReference type="Pfam" id="PF01835">
    <property type="entry name" value="MG2"/>
    <property type="match status" value="1"/>
</dbReference>
<dbReference type="InterPro" id="IPR041555">
    <property type="entry name" value="MG3"/>
</dbReference>
<feature type="chain" id="PRO_5029490885" evidence="1">
    <location>
        <begin position="24"/>
        <end position="431"/>
    </location>
</feature>
<feature type="non-terminal residue" evidence="4">
    <location>
        <position position="1"/>
    </location>
</feature>
<evidence type="ECO:0000313" key="4">
    <source>
        <dbReference type="EMBL" id="NXP14231.1"/>
    </source>
</evidence>
<feature type="domain" description="Macroglobulin" evidence="2">
    <location>
        <begin position="128"/>
        <end position="209"/>
    </location>
</feature>
<protein>
    <submittedName>
        <fullName evidence="4">A2ML1 protein</fullName>
    </submittedName>
</protein>
<keyword evidence="5" id="KW-1185">Reference proteome</keyword>
<dbReference type="PANTHER" id="PTHR11412">
    <property type="entry name" value="MACROGLOBULIN / COMPLEMENT"/>
    <property type="match status" value="1"/>
</dbReference>
<dbReference type="Pfam" id="PF17791">
    <property type="entry name" value="MG3"/>
    <property type="match status" value="1"/>
</dbReference>
<organism evidence="4 5">
    <name type="scientific">Thinocorus orbignyianus</name>
    <dbReference type="NCBI Taxonomy" id="161742"/>
    <lineage>
        <taxon>Eukaryota</taxon>
        <taxon>Metazoa</taxon>
        <taxon>Chordata</taxon>
        <taxon>Craniata</taxon>
        <taxon>Vertebrata</taxon>
        <taxon>Euteleostomi</taxon>
        <taxon>Archelosauria</taxon>
        <taxon>Archosauria</taxon>
        <taxon>Dinosauria</taxon>
        <taxon>Saurischia</taxon>
        <taxon>Theropoda</taxon>
        <taxon>Coelurosauria</taxon>
        <taxon>Aves</taxon>
        <taxon>Neognathae</taxon>
        <taxon>Neoaves</taxon>
        <taxon>Aequornithes</taxon>
        <taxon>Ciconiiformes</taxon>
        <taxon>Thinocoridae</taxon>
        <taxon>Thinocorus</taxon>
    </lineage>
</organism>
<reference evidence="4 5" key="1">
    <citation type="submission" date="2019-09" db="EMBL/GenBank/DDBJ databases">
        <title>Bird 10,000 Genomes (B10K) Project - Family phase.</title>
        <authorList>
            <person name="Zhang G."/>
        </authorList>
    </citation>
    <scope>NUCLEOTIDE SEQUENCE [LARGE SCALE GENOMIC DNA]</scope>
    <source>
        <strain evidence="4">B10K-DU-002-47</strain>
        <tissue evidence="4">Muscle</tissue>
    </source>
</reference>
<feature type="domain" description="Macroglobulin" evidence="3">
    <location>
        <begin position="218"/>
        <end position="299"/>
    </location>
</feature>
<dbReference type="InterPro" id="IPR050473">
    <property type="entry name" value="A2M/Complement_sys"/>
</dbReference>
<dbReference type="OrthoDB" id="9998011at2759"/>
<comment type="caution">
    <text evidence="4">The sequence shown here is derived from an EMBL/GenBank/DDBJ whole genome shotgun (WGS) entry which is preliminary data.</text>
</comment>
<gene>
    <name evidence="4" type="primary">A2ml1_3</name>
    <name evidence="4" type="ORF">THIORB_R15475</name>
</gene>
<dbReference type="GO" id="GO:0004866">
    <property type="term" value="F:endopeptidase inhibitor activity"/>
    <property type="evidence" value="ECO:0007669"/>
    <property type="project" value="InterPro"/>
</dbReference>
<sequence>MRSAAALPSLLLCILHFTAGASAKPRYMVLFPLVLYYPHPGKVHIHLMDLEEPVRVTLHLESSHGIPDVTLEAQGNGILQLNWPRFSKISTPPAGIDEVAHVHVSIQGGSLQVSEHRIVVVKSLEPGIFVQTDKDVYKPGQTGEGQELLGGLVASWSKIPESGSQIPDPWRNHVAQWQKVSPRQGIVDLSFPLAANATLGMYTIEVMEKTHLFEVKDYRLPRFEVLIQLPHVMMVKDKIPLDVCGWYPSGKPFWGRAETMLCQQNTFLDGSEICVESSGQTGKNGCFSTEVPASFFNLTGLHSTGLCAQALLLEEGTHEHSHANSQPVLAVMATLQLNCSSQFRVSISAPQGELKDDPPASEHEGKKYLNYQSVHSYLHPTSLNNENFLKIRRVEKKLPCGQPLKLWVDYLFDEKAIGIGPQSMDVVFLVS</sequence>
<dbReference type="AlphaFoldDB" id="A0A7L1XV85"/>
<dbReference type="Proteomes" id="UP000565698">
    <property type="component" value="Unassembled WGS sequence"/>
</dbReference>
<dbReference type="PANTHER" id="PTHR11412:SF185">
    <property type="entry name" value="ALPHA-2-MACROGLOBULIN-LIKE PROTEIN 1"/>
    <property type="match status" value="1"/>
</dbReference>
<dbReference type="EMBL" id="VXBW01007444">
    <property type="protein sequence ID" value="NXP14231.1"/>
    <property type="molecule type" value="Genomic_DNA"/>
</dbReference>
<feature type="non-terminal residue" evidence="4">
    <location>
        <position position="431"/>
    </location>
</feature>
<evidence type="ECO:0000313" key="5">
    <source>
        <dbReference type="Proteomes" id="UP000565698"/>
    </source>
</evidence>
<feature type="signal peptide" evidence="1">
    <location>
        <begin position="1"/>
        <end position="23"/>
    </location>
</feature>
<accession>A0A7L1XV85</accession>
<dbReference type="InterPro" id="IPR002890">
    <property type="entry name" value="MG2"/>
</dbReference>
<evidence type="ECO:0000256" key="1">
    <source>
        <dbReference type="SAM" id="SignalP"/>
    </source>
</evidence>
<keyword evidence="1" id="KW-0732">Signal</keyword>
<evidence type="ECO:0000259" key="3">
    <source>
        <dbReference type="Pfam" id="PF17791"/>
    </source>
</evidence>